<keyword evidence="2" id="KW-0813">Transport</keyword>
<evidence type="ECO:0000256" key="1">
    <source>
        <dbReference type="ARBA" id="ARBA00005417"/>
    </source>
</evidence>
<sequence length="361" mass="38562">MNIAARNVGETGKAARLGFENVVHRYGADDVVRNVSLTANPGEVLCLLGPSGSGKSTLLRIAAGLEVPTRGRLLINGIEVSGPSVFLPPERRGVGLMFQDFALFPHMTVASNVAFGLTATPKPMRAQVVDDALARVGLMGYGEKYPHMLSGGEQQRVALARAVAPQPSVLLMDEPFSGLDSRLKDQVRAETLAVLRETGATVIIVTHDPEEAMGMADQIALLKDGELVQAGPPHMLFKQPANLFAASFFSETNVLDVSVEAGKVDLPFATLTAPAGFSDGKATAAIRHSDVRLRNEGRGDAAKAHILQRLYLGRSEHFVLQIDGLIQPLHARISAGHIAENAESVFVEVANTAILLFEKRP</sequence>
<evidence type="ECO:0000313" key="11">
    <source>
        <dbReference type="EMBL" id="TCT34815.1"/>
    </source>
</evidence>
<dbReference type="PROSITE" id="PS00211">
    <property type="entry name" value="ABC_TRANSPORTER_1"/>
    <property type="match status" value="1"/>
</dbReference>
<gene>
    <name evidence="11" type="ORF">EDC90_102916</name>
</gene>
<evidence type="ECO:0000256" key="6">
    <source>
        <dbReference type="ARBA" id="ARBA00022840"/>
    </source>
</evidence>
<evidence type="ECO:0000256" key="4">
    <source>
        <dbReference type="ARBA" id="ARBA00022496"/>
    </source>
</evidence>
<dbReference type="Pfam" id="PF00005">
    <property type="entry name" value="ABC_tran"/>
    <property type="match status" value="1"/>
</dbReference>
<evidence type="ECO:0000256" key="5">
    <source>
        <dbReference type="ARBA" id="ARBA00022741"/>
    </source>
</evidence>
<dbReference type="PROSITE" id="PS50893">
    <property type="entry name" value="ABC_TRANSPORTER_2"/>
    <property type="match status" value="1"/>
</dbReference>
<dbReference type="Gene3D" id="3.40.50.300">
    <property type="entry name" value="P-loop containing nucleotide triphosphate hydrolases"/>
    <property type="match status" value="1"/>
</dbReference>
<comment type="similarity">
    <text evidence="1">Belongs to the ABC transporter superfamily.</text>
</comment>
<organism evidence="11 12">
    <name type="scientific">Martelella mediterranea</name>
    <dbReference type="NCBI Taxonomy" id="293089"/>
    <lineage>
        <taxon>Bacteria</taxon>
        <taxon>Pseudomonadati</taxon>
        <taxon>Pseudomonadota</taxon>
        <taxon>Alphaproteobacteria</taxon>
        <taxon>Hyphomicrobiales</taxon>
        <taxon>Aurantimonadaceae</taxon>
        <taxon>Martelella</taxon>
    </lineage>
</organism>
<dbReference type="GO" id="GO:0015697">
    <property type="term" value="P:quaternary ammonium group transport"/>
    <property type="evidence" value="ECO:0007669"/>
    <property type="project" value="UniProtKB-ARBA"/>
</dbReference>
<dbReference type="RefSeq" id="WP_132313319.1">
    <property type="nucleotide sequence ID" value="NZ_SMAR01000029.1"/>
</dbReference>
<dbReference type="GO" id="GO:0005524">
    <property type="term" value="F:ATP binding"/>
    <property type="evidence" value="ECO:0007669"/>
    <property type="project" value="UniProtKB-KW"/>
</dbReference>
<evidence type="ECO:0000256" key="2">
    <source>
        <dbReference type="ARBA" id="ARBA00022448"/>
    </source>
</evidence>
<evidence type="ECO:0000256" key="7">
    <source>
        <dbReference type="ARBA" id="ARBA00023004"/>
    </source>
</evidence>
<comment type="caution">
    <text evidence="11">The sequence shown here is derived from an EMBL/GenBank/DDBJ whole genome shotgun (WGS) entry which is preliminary data.</text>
</comment>
<dbReference type="PANTHER" id="PTHR42781:SF4">
    <property type="entry name" value="SPERMIDINE_PUTRESCINE IMPORT ATP-BINDING PROTEIN POTA"/>
    <property type="match status" value="1"/>
</dbReference>
<dbReference type="InterPro" id="IPR003593">
    <property type="entry name" value="AAA+_ATPase"/>
</dbReference>
<dbReference type="GO" id="GO:0015408">
    <property type="term" value="F:ABC-type ferric iron transporter activity"/>
    <property type="evidence" value="ECO:0007669"/>
    <property type="project" value="InterPro"/>
</dbReference>
<reference evidence="11 12" key="1">
    <citation type="submission" date="2019-03" db="EMBL/GenBank/DDBJ databases">
        <title>Freshwater and sediment microbial communities from various areas in North America, analyzing microbe dynamics in response to fracking.</title>
        <authorList>
            <person name="Lamendella R."/>
        </authorList>
    </citation>
    <scope>NUCLEOTIDE SEQUENCE [LARGE SCALE GENOMIC DNA]</scope>
    <source>
        <strain evidence="11 12">175.2</strain>
    </source>
</reference>
<dbReference type="InterPro" id="IPR017871">
    <property type="entry name" value="ABC_transporter-like_CS"/>
</dbReference>
<feature type="domain" description="ABC transporter" evidence="10">
    <location>
        <begin position="17"/>
        <end position="249"/>
    </location>
</feature>
<dbReference type="SUPFAM" id="SSF52540">
    <property type="entry name" value="P-loop containing nucleoside triphosphate hydrolases"/>
    <property type="match status" value="1"/>
</dbReference>
<keyword evidence="12" id="KW-1185">Reference proteome</keyword>
<dbReference type="SMART" id="SM00382">
    <property type="entry name" value="AAA"/>
    <property type="match status" value="1"/>
</dbReference>
<keyword evidence="3" id="KW-1003">Cell membrane</keyword>
<proteinExistence type="inferred from homology"/>
<dbReference type="SUPFAM" id="SSF50331">
    <property type="entry name" value="MOP-like"/>
    <property type="match status" value="1"/>
</dbReference>
<dbReference type="InterPro" id="IPR015853">
    <property type="entry name" value="ABC_transpr_FbpC"/>
</dbReference>
<dbReference type="PANTHER" id="PTHR42781">
    <property type="entry name" value="SPERMIDINE/PUTRESCINE IMPORT ATP-BINDING PROTEIN POTA"/>
    <property type="match status" value="1"/>
</dbReference>
<name>A0A4R3NIJ5_9HYPH</name>
<dbReference type="FunFam" id="3.40.50.300:FF:000425">
    <property type="entry name" value="Probable ABC transporter, ATP-binding subunit"/>
    <property type="match status" value="1"/>
</dbReference>
<dbReference type="EMBL" id="SMAR01000029">
    <property type="protein sequence ID" value="TCT34815.1"/>
    <property type="molecule type" value="Genomic_DNA"/>
</dbReference>
<dbReference type="GO" id="GO:0016887">
    <property type="term" value="F:ATP hydrolysis activity"/>
    <property type="evidence" value="ECO:0007669"/>
    <property type="project" value="InterPro"/>
</dbReference>
<dbReference type="OrthoDB" id="9802264at2"/>
<dbReference type="InterPro" id="IPR003439">
    <property type="entry name" value="ABC_transporter-like_ATP-bd"/>
</dbReference>
<keyword evidence="9" id="KW-0472">Membrane</keyword>
<dbReference type="InterPro" id="IPR027417">
    <property type="entry name" value="P-loop_NTPase"/>
</dbReference>
<evidence type="ECO:0000256" key="3">
    <source>
        <dbReference type="ARBA" id="ARBA00022475"/>
    </source>
</evidence>
<keyword evidence="5" id="KW-0547">Nucleotide-binding</keyword>
<evidence type="ECO:0000256" key="9">
    <source>
        <dbReference type="ARBA" id="ARBA00023136"/>
    </source>
</evidence>
<evidence type="ECO:0000313" key="12">
    <source>
        <dbReference type="Proteomes" id="UP000295097"/>
    </source>
</evidence>
<evidence type="ECO:0000259" key="10">
    <source>
        <dbReference type="PROSITE" id="PS50893"/>
    </source>
</evidence>
<keyword evidence="8" id="KW-0406">Ion transport</keyword>
<evidence type="ECO:0000256" key="8">
    <source>
        <dbReference type="ARBA" id="ARBA00023065"/>
    </source>
</evidence>
<keyword evidence="7" id="KW-0408">Iron</keyword>
<protein>
    <submittedName>
        <fullName evidence="11">Iron(III) transport system ATP-binding protein</fullName>
    </submittedName>
</protein>
<accession>A0A4R3NIJ5</accession>
<dbReference type="Proteomes" id="UP000295097">
    <property type="component" value="Unassembled WGS sequence"/>
</dbReference>
<dbReference type="InterPro" id="IPR050093">
    <property type="entry name" value="ABC_SmlMolc_Importer"/>
</dbReference>
<keyword evidence="4" id="KW-0410">Iron transport</keyword>
<dbReference type="AlphaFoldDB" id="A0A4R3NIJ5"/>
<dbReference type="CDD" id="cd03259">
    <property type="entry name" value="ABC_Carb_Solutes_like"/>
    <property type="match status" value="1"/>
</dbReference>
<dbReference type="InterPro" id="IPR008995">
    <property type="entry name" value="Mo/tungstate-bd_C_term_dom"/>
</dbReference>
<keyword evidence="6 11" id="KW-0067">ATP-binding</keyword>
<dbReference type="GO" id="GO:0016020">
    <property type="term" value="C:membrane"/>
    <property type="evidence" value="ECO:0007669"/>
    <property type="project" value="InterPro"/>
</dbReference>